<dbReference type="InterPro" id="IPR050770">
    <property type="entry name" value="Intradiol_RC_Dioxygenase"/>
</dbReference>
<dbReference type="EMBL" id="LLYA01000203">
    <property type="protein sequence ID" value="KRR17874.1"/>
    <property type="molecule type" value="Genomic_DNA"/>
</dbReference>
<dbReference type="RefSeq" id="WP_057847472.1">
    <property type="nucleotide sequence ID" value="NZ_LLYA01000203.1"/>
</dbReference>
<dbReference type="GO" id="GO:0008199">
    <property type="term" value="F:ferric iron binding"/>
    <property type="evidence" value="ECO:0007669"/>
    <property type="project" value="InterPro"/>
</dbReference>
<dbReference type="Gene3D" id="2.60.130.10">
    <property type="entry name" value="Aromatic compound dioxygenase"/>
    <property type="match status" value="1"/>
</dbReference>
<proteinExistence type="inferred from homology"/>
<comment type="caution">
    <text evidence="5">The sequence shown here is derived from an EMBL/GenBank/DDBJ whole genome shotgun (WGS) entry which is preliminary data.</text>
</comment>
<dbReference type="AlphaFoldDB" id="A0A0R3MC18"/>
<dbReference type="PANTHER" id="PTHR33711">
    <property type="entry name" value="DIOXYGENASE, PUTATIVE (AFU_ORTHOLOGUE AFUA_2G02910)-RELATED"/>
    <property type="match status" value="1"/>
</dbReference>
<keyword evidence="2" id="KW-0223">Dioxygenase</keyword>
<evidence type="ECO:0000256" key="1">
    <source>
        <dbReference type="ARBA" id="ARBA00007825"/>
    </source>
</evidence>
<name>A0A0R3MC18_9BRAD</name>
<gene>
    <name evidence="5" type="ORF">CQ13_10885</name>
</gene>
<comment type="similarity">
    <text evidence="1">Belongs to the intradiol ring-cleavage dioxygenase family.</text>
</comment>
<dbReference type="PANTHER" id="PTHR33711:SF11">
    <property type="entry name" value="DIOXYGENASE"/>
    <property type="match status" value="1"/>
</dbReference>
<reference evidence="5 6" key="1">
    <citation type="submission" date="2014-03" db="EMBL/GenBank/DDBJ databases">
        <title>Bradyrhizobium valentinum sp. nov., isolated from effective nodules of Lupinus mariae-josephae, a lupine endemic of basic-lime soils in Eastern Spain.</title>
        <authorList>
            <person name="Duran D."/>
            <person name="Rey L."/>
            <person name="Navarro A."/>
            <person name="Busquets A."/>
            <person name="Imperial J."/>
            <person name="Ruiz-Argueso T."/>
        </authorList>
    </citation>
    <scope>NUCLEOTIDE SEQUENCE [LARGE SCALE GENOMIC DNA]</scope>
    <source>
        <strain evidence="5 6">Ro19</strain>
    </source>
</reference>
<evidence type="ECO:0000313" key="6">
    <source>
        <dbReference type="Proteomes" id="UP000052023"/>
    </source>
</evidence>
<dbReference type="InterPro" id="IPR015889">
    <property type="entry name" value="Intradiol_dOase_core"/>
</dbReference>
<keyword evidence="3" id="KW-0560">Oxidoreductase</keyword>
<dbReference type="InterPro" id="IPR000627">
    <property type="entry name" value="Intradiol_dOase_C"/>
</dbReference>
<dbReference type="GO" id="GO:0016702">
    <property type="term" value="F:oxidoreductase activity, acting on single donors with incorporation of molecular oxygen, incorporation of two atoms of oxygen"/>
    <property type="evidence" value="ECO:0007669"/>
    <property type="project" value="InterPro"/>
</dbReference>
<sequence>MIDTPTRRVVLGAGVFAAGSLLMVDGSMAQAPLAPTPECHDGEAATLPQTEGPFFKPSSPERIELLEEGMAGQPIELVGFVLTRACKPIAGALLDFWQADDKGRYDNYGFRLRGHQFSDAEGRYRLRSIVPGAYVGRTRHIHVKVQPRGGRVLTAQLYFPGEALNRTDGLFRKELLVRTAKNAGWLAGRFDFVVG</sequence>
<dbReference type="Proteomes" id="UP000052023">
    <property type="component" value="Unassembled WGS sequence"/>
</dbReference>
<dbReference type="CDD" id="cd00421">
    <property type="entry name" value="intradiol_dioxygenase"/>
    <property type="match status" value="1"/>
</dbReference>
<evidence type="ECO:0000256" key="2">
    <source>
        <dbReference type="ARBA" id="ARBA00022964"/>
    </source>
</evidence>
<evidence type="ECO:0000313" key="5">
    <source>
        <dbReference type="EMBL" id="KRR17874.1"/>
    </source>
</evidence>
<evidence type="ECO:0000256" key="3">
    <source>
        <dbReference type="ARBA" id="ARBA00023002"/>
    </source>
</evidence>
<keyword evidence="6" id="KW-1185">Reference proteome</keyword>
<organism evidence="5 6">
    <name type="scientific">Bradyrhizobium retamae</name>
    <dbReference type="NCBI Taxonomy" id="1300035"/>
    <lineage>
        <taxon>Bacteria</taxon>
        <taxon>Pseudomonadati</taxon>
        <taxon>Pseudomonadota</taxon>
        <taxon>Alphaproteobacteria</taxon>
        <taxon>Hyphomicrobiales</taxon>
        <taxon>Nitrobacteraceae</taxon>
        <taxon>Bradyrhizobium</taxon>
    </lineage>
</organism>
<accession>A0A0R3MC18</accession>
<dbReference type="SUPFAM" id="SSF49482">
    <property type="entry name" value="Aromatic compound dioxygenase"/>
    <property type="match status" value="1"/>
</dbReference>
<evidence type="ECO:0000259" key="4">
    <source>
        <dbReference type="Pfam" id="PF00775"/>
    </source>
</evidence>
<dbReference type="Pfam" id="PF00775">
    <property type="entry name" value="Dioxygenase_C"/>
    <property type="match status" value="1"/>
</dbReference>
<protein>
    <recommendedName>
        <fullName evidence="4">Intradiol ring-cleavage dioxygenases domain-containing protein</fullName>
    </recommendedName>
</protein>
<feature type="domain" description="Intradiol ring-cleavage dioxygenases" evidence="4">
    <location>
        <begin position="52"/>
        <end position="166"/>
    </location>
</feature>